<accession>A0A7W3THR7</accession>
<dbReference type="Gene3D" id="3.40.50.300">
    <property type="entry name" value="P-loop containing nucleotide triphosphate hydrolases"/>
    <property type="match status" value="1"/>
</dbReference>
<dbReference type="PANTHER" id="PTHR24221">
    <property type="entry name" value="ATP-BINDING CASSETTE SUB-FAMILY B"/>
    <property type="match status" value="1"/>
</dbReference>
<feature type="non-terminal residue" evidence="4">
    <location>
        <position position="1"/>
    </location>
</feature>
<organism evidence="4 5">
    <name type="scientific">Streptomyces alkaliphilus</name>
    <dbReference type="NCBI Taxonomy" id="1472722"/>
    <lineage>
        <taxon>Bacteria</taxon>
        <taxon>Bacillati</taxon>
        <taxon>Actinomycetota</taxon>
        <taxon>Actinomycetes</taxon>
        <taxon>Kitasatosporales</taxon>
        <taxon>Streptomycetaceae</taxon>
        <taxon>Streptomyces</taxon>
    </lineage>
</organism>
<gene>
    <name evidence="4" type="ORF">FNQ90_23670</name>
</gene>
<keyword evidence="1" id="KW-0547">Nucleotide-binding</keyword>
<evidence type="ECO:0000313" key="5">
    <source>
        <dbReference type="Proteomes" id="UP000538929"/>
    </source>
</evidence>
<dbReference type="CDD" id="cd03228">
    <property type="entry name" value="ABCC_MRP_Like"/>
    <property type="match status" value="1"/>
</dbReference>
<dbReference type="InterPro" id="IPR003439">
    <property type="entry name" value="ABC_transporter-like_ATP-bd"/>
</dbReference>
<dbReference type="InterPro" id="IPR027417">
    <property type="entry name" value="P-loop_NTPase"/>
</dbReference>
<dbReference type="EMBL" id="VKHT01001312">
    <property type="protein sequence ID" value="MBB0247038.1"/>
    <property type="molecule type" value="Genomic_DNA"/>
</dbReference>
<keyword evidence="2 4" id="KW-0067">ATP-binding</keyword>
<evidence type="ECO:0000259" key="3">
    <source>
        <dbReference type="PROSITE" id="PS50893"/>
    </source>
</evidence>
<protein>
    <submittedName>
        <fullName evidence="4">ATP-binding cassette domain-containing protein</fullName>
    </submittedName>
</protein>
<comment type="caution">
    <text evidence="4">The sequence shown here is derived from an EMBL/GenBank/DDBJ whole genome shotgun (WGS) entry which is preliminary data.</text>
</comment>
<dbReference type="Proteomes" id="UP000538929">
    <property type="component" value="Unassembled WGS sequence"/>
</dbReference>
<dbReference type="AlphaFoldDB" id="A0A7W3THR7"/>
<dbReference type="GO" id="GO:0005524">
    <property type="term" value="F:ATP binding"/>
    <property type="evidence" value="ECO:0007669"/>
    <property type="project" value="UniProtKB-KW"/>
</dbReference>
<proteinExistence type="predicted"/>
<sequence length="277" mass="28425">SRGVRFGYGGSGSPVLANLDLVVPRGERLAVMGPSGVGKSTLVAVVSGLVAPDAGRVALFGVPLAGPGTEGMERLRTLVPQEGYVLTGSVRENLLYHRPGPPPPDRLVMEAVREVGAEELVERLGGPQGRVVPTALSAGERQLLSLVRAHLSPAPLLVLDEATCHLDPAAEARAENALAARGGRTLVVIAHRPGSARRADRVLVLDGSRVEIGTHAEVAERCSLYRESVLGWSDPSGLAGDADGVDAVAGPGLAGDGGDVVPDGAPGQVEAVRDLGR</sequence>
<dbReference type="PANTHER" id="PTHR24221:SF654">
    <property type="entry name" value="ATP-BINDING CASSETTE SUB-FAMILY B MEMBER 6"/>
    <property type="match status" value="1"/>
</dbReference>
<dbReference type="SUPFAM" id="SSF52540">
    <property type="entry name" value="P-loop containing nucleoside triphosphate hydrolases"/>
    <property type="match status" value="1"/>
</dbReference>
<dbReference type="Pfam" id="PF00005">
    <property type="entry name" value="ABC_tran"/>
    <property type="match status" value="1"/>
</dbReference>
<reference evidence="5" key="1">
    <citation type="submission" date="2019-10" db="EMBL/GenBank/DDBJ databases">
        <title>Streptomyces sp. nov., a novel actinobacterium isolated from alkaline environment.</title>
        <authorList>
            <person name="Golinska P."/>
        </authorList>
    </citation>
    <scope>NUCLEOTIDE SEQUENCE [LARGE SCALE GENOMIC DNA]</scope>
    <source>
        <strain evidence="5">DSM 42118</strain>
    </source>
</reference>
<dbReference type="InterPro" id="IPR039421">
    <property type="entry name" value="Type_1_exporter"/>
</dbReference>
<keyword evidence="5" id="KW-1185">Reference proteome</keyword>
<dbReference type="GO" id="GO:0034040">
    <property type="term" value="F:ATPase-coupled lipid transmembrane transporter activity"/>
    <property type="evidence" value="ECO:0007669"/>
    <property type="project" value="TreeGrafter"/>
</dbReference>
<evidence type="ECO:0000256" key="2">
    <source>
        <dbReference type="ARBA" id="ARBA00022840"/>
    </source>
</evidence>
<evidence type="ECO:0000256" key="1">
    <source>
        <dbReference type="ARBA" id="ARBA00022741"/>
    </source>
</evidence>
<dbReference type="GO" id="GO:0016887">
    <property type="term" value="F:ATP hydrolysis activity"/>
    <property type="evidence" value="ECO:0007669"/>
    <property type="project" value="InterPro"/>
</dbReference>
<evidence type="ECO:0000313" key="4">
    <source>
        <dbReference type="EMBL" id="MBB0247038.1"/>
    </source>
</evidence>
<dbReference type="PROSITE" id="PS50893">
    <property type="entry name" value="ABC_TRANSPORTER_2"/>
    <property type="match status" value="1"/>
</dbReference>
<feature type="domain" description="ABC transporter" evidence="3">
    <location>
        <begin position="1"/>
        <end position="231"/>
    </location>
</feature>
<dbReference type="InterPro" id="IPR003593">
    <property type="entry name" value="AAA+_ATPase"/>
</dbReference>
<name>A0A7W3THR7_9ACTN</name>
<dbReference type="SMART" id="SM00382">
    <property type="entry name" value="AAA"/>
    <property type="match status" value="1"/>
</dbReference>